<evidence type="ECO:0000256" key="5">
    <source>
        <dbReference type="ARBA" id="ARBA00022519"/>
    </source>
</evidence>
<gene>
    <name evidence="13" type="ORF">K7B09_00915</name>
</gene>
<evidence type="ECO:0000313" key="13">
    <source>
        <dbReference type="EMBL" id="MBZ4184884.1"/>
    </source>
</evidence>
<evidence type="ECO:0000256" key="11">
    <source>
        <dbReference type="SAM" id="Phobius"/>
    </source>
</evidence>
<dbReference type="SUPFAM" id="SSF54523">
    <property type="entry name" value="Pili subunits"/>
    <property type="match status" value="1"/>
</dbReference>
<evidence type="ECO:0000256" key="6">
    <source>
        <dbReference type="ARBA" id="ARBA00022692"/>
    </source>
</evidence>
<proteinExistence type="inferred from homology"/>
<comment type="subcellular location">
    <subcellularLocation>
        <location evidence="1">Cell inner membrane</location>
        <topology evidence="1">Single-pass membrane protein</topology>
    </subcellularLocation>
</comment>
<accession>A0ABS7TAK7</accession>
<comment type="caution">
    <text evidence="13">The sequence shown here is derived from an EMBL/GenBank/DDBJ whole genome shotgun (WGS) entry which is preliminary data.</text>
</comment>
<reference evidence="13" key="1">
    <citation type="submission" date="2021-09" db="EMBL/GenBank/DDBJ databases">
        <authorList>
            <person name="Wu T."/>
            <person name="Guo S.Z."/>
        </authorList>
    </citation>
    <scope>NUCLEOTIDE SEQUENCE</scope>
    <source>
        <strain evidence="13">RSS-23</strain>
    </source>
</reference>
<evidence type="ECO:0000256" key="4">
    <source>
        <dbReference type="ARBA" id="ARBA00022481"/>
    </source>
</evidence>
<dbReference type="RefSeq" id="WP_223625733.1">
    <property type="nucleotide sequence ID" value="NZ_JAIQDJ010000001.1"/>
</dbReference>
<name>A0ABS7TAK7_9GAMM</name>
<sequence length="159" mass="16592">MRPQLPVPGFSLLEMLLVLVLIAAATLLAMAAFSGGLRGIELRSAAKEVAAQMRFSRALAIASGQPQDVIIDPTARTWRAAKGRHGQLPSGGEVVFTGARAAQLGITDNPAAPLGAVRFFPDGAATGGRLRLQANGAGWDVDVRWLTGEVQLQRVGSAP</sequence>
<evidence type="ECO:0000256" key="7">
    <source>
        <dbReference type="ARBA" id="ARBA00022989"/>
    </source>
</evidence>
<dbReference type="NCBIfam" id="TIGR02532">
    <property type="entry name" value="IV_pilin_GFxxxE"/>
    <property type="match status" value="1"/>
</dbReference>
<evidence type="ECO:0000256" key="2">
    <source>
        <dbReference type="ARBA" id="ARBA00021549"/>
    </source>
</evidence>
<keyword evidence="4" id="KW-0488">Methylation</keyword>
<feature type="domain" description="General secretion pathway GspH" evidence="12">
    <location>
        <begin position="45"/>
        <end position="145"/>
    </location>
</feature>
<keyword evidence="8 11" id="KW-0472">Membrane</keyword>
<dbReference type="InterPro" id="IPR022346">
    <property type="entry name" value="T2SS_GspH"/>
</dbReference>
<keyword evidence="3" id="KW-1003">Cell membrane</keyword>
<organism evidence="13 14">
    <name type="scientific">Thermomonas beijingensis</name>
    <dbReference type="NCBI Taxonomy" id="2872701"/>
    <lineage>
        <taxon>Bacteria</taxon>
        <taxon>Pseudomonadati</taxon>
        <taxon>Pseudomonadota</taxon>
        <taxon>Gammaproteobacteria</taxon>
        <taxon>Lysobacterales</taxon>
        <taxon>Lysobacteraceae</taxon>
        <taxon>Thermomonas</taxon>
    </lineage>
</organism>
<dbReference type="Pfam" id="PF12019">
    <property type="entry name" value="GspH"/>
    <property type="match status" value="1"/>
</dbReference>
<evidence type="ECO:0000313" key="14">
    <source>
        <dbReference type="Proteomes" id="UP001430290"/>
    </source>
</evidence>
<evidence type="ECO:0000256" key="9">
    <source>
        <dbReference type="ARBA" id="ARBA00025772"/>
    </source>
</evidence>
<evidence type="ECO:0000256" key="10">
    <source>
        <dbReference type="ARBA" id="ARBA00030775"/>
    </source>
</evidence>
<evidence type="ECO:0000256" key="8">
    <source>
        <dbReference type="ARBA" id="ARBA00023136"/>
    </source>
</evidence>
<dbReference type="Proteomes" id="UP001430290">
    <property type="component" value="Unassembled WGS sequence"/>
</dbReference>
<evidence type="ECO:0000256" key="3">
    <source>
        <dbReference type="ARBA" id="ARBA00022475"/>
    </source>
</evidence>
<keyword evidence="6 11" id="KW-0812">Transmembrane</keyword>
<keyword evidence="7 11" id="KW-1133">Transmembrane helix</keyword>
<keyword evidence="5" id="KW-0997">Cell inner membrane</keyword>
<feature type="transmembrane region" description="Helical" evidence="11">
    <location>
        <begin position="12"/>
        <end position="33"/>
    </location>
</feature>
<dbReference type="InterPro" id="IPR045584">
    <property type="entry name" value="Pilin-like"/>
</dbReference>
<evidence type="ECO:0000259" key="12">
    <source>
        <dbReference type="Pfam" id="PF12019"/>
    </source>
</evidence>
<keyword evidence="14" id="KW-1185">Reference proteome</keyword>
<dbReference type="NCBIfam" id="NF047827">
    <property type="entry name" value="T3SSXpsH"/>
    <property type="match status" value="1"/>
</dbReference>
<protein>
    <recommendedName>
        <fullName evidence="2">Type II secretion system protein H</fullName>
    </recommendedName>
    <alternativeName>
        <fullName evidence="10">General secretion pathway protein H</fullName>
    </alternativeName>
</protein>
<evidence type="ECO:0000256" key="1">
    <source>
        <dbReference type="ARBA" id="ARBA00004377"/>
    </source>
</evidence>
<dbReference type="EMBL" id="JAIQDJ010000001">
    <property type="protein sequence ID" value="MBZ4184884.1"/>
    <property type="molecule type" value="Genomic_DNA"/>
</dbReference>
<comment type="similarity">
    <text evidence="9">Belongs to the GSP H family.</text>
</comment>
<dbReference type="InterPro" id="IPR012902">
    <property type="entry name" value="N_methyl_site"/>
</dbReference>